<evidence type="ECO:0000256" key="1">
    <source>
        <dbReference type="ARBA" id="ARBA00009776"/>
    </source>
</evidence>
<evidence type="ECO:0000256" key="6">
    <source>
        <dbReference type="ARBA" id="ARBA00022741"/>
    </source>
</evidence>
<dbReference type="GO" id="GO:0006235">
    <property type="term" value="P:dTTP biosynthetic process"/>
    <property type="evidence" value="ECO:0007669"/>
    <property type="project" value="UniProtKB-UniRule"/>
</dbReference>
<evidence type="ECO:0000256" key="2">
    <source>
        <dbReference type="ARBA" id="ARBA00012980"/>
    </source>
</evidence>
<protein>
    <recommendedName>
        <fullName evidence="3 12">Thymidylate kinase</fullName>
        <ecNumber evidence="2 12">2.7.4.9</ecNumber>
    </recommendedName>
    <alternativeName>
        <fullName evidence="9 12">dTMP kinase</fullName>
    </alternativeName>
</protein>
<dbReference type="EC" id="2.7.4.9" evidence="2 12"/>
<evidence type="ECO:0000256" key="5">
    <source>
        <dbReference type="ARBA" id="ARBA00022727"/>
    </source>
</evidence>
<dbReference type="PANTHER" id="PTHR10344">
    <property type="entry name" value="THYMIDYLATE KINASE"/>
    <property type="match status" value="1"/>
</dbReference>
<dbReference type="InterPro" id="IPR039430">
    <property type="entry name" value="Thymidylate_kin-like_dom"/>
</dbReference>
<name>A0A6M0JTE3_9GAMM</name>
<comment type="function">
    <text evidence="11 12">Phosphorylation of dTMP to form dTDP in both de novo and salvage pathways of dTTP synthesis.</text>
</comment>
<evidence type="ECO:0000256" key="12">
    <source>
        <dbReference type="HAMAP-Rule" id="MF_00165"/>
    </source>
</evidence>
<dbReference type="HAMAP" id="MF_00165">
    <property type="entry name" value="Thymidylate_kinase"/>
    <property type="match status" value="1"/>
</dbReference>
<organism evidence="14 15">
    <name type="scientific">Thiorhodococcus minor</name>
    <dbReference type="NCBI Taxonomy" id="57489"/>
    <lineage>
        <taxon>Bacteria</taxon>
        <taxon>Pseudomonadati</taxon>
        <taxon>Pseudomonadota</taxon>
        <taxon>Gammaproteobacteria</taxon>
        <taxon>Chromatiales</taxon>
        <taxon>Chromatiaceae</taxon>
        <taxon>Thiorhodococcus</taxon>
    </lineage>
</organism>
<evidence type="ECO:0000313" key="14">
    <source>
        <dbReference type="EMBL" id="NEV60768.1"/>
    </source>
</evidence>
<dbReference type="FunFam" id="3.40.50.300:FF:000225">
    <property type="entry name" value="Thymidylate kinase"/>
    <property type="match status" value="1"/>
</dbReference>
<evidence type="ECO:0000256" key="9">
    <source>
        <dbReference type="ARBA" id="ARBA00029962"/>
    </source>
</evidence>
<comment type="catalytic activity">
    <reaction evidence="10 12">
        <text>dTMP + ATP = dTDP + ADP</text>
        <dbReference type="Rhea" id="RHEA:13517"/>
        <dbReference type="ChEBI" id="CHEBI:30616"/>
        <dbReference type="ChEBI" id="CHEBI:58369"/>
        <dbReference type="ChEBI" id="CHEBI:63528"/>
        <dbReference type="ChEBI" id="CHEBI:456216"/>
        <dbReference type="EC" id="2.7.4.9"/>
    </reaction>
</comment>
<dbReference type="SUPFAM" id="SSF52540">
    <property type="entry name" value="P-loop containing nucleoside triphosphate hydrolases"/>
    <property type="match status" value="1"/>
</dbReference>
<dbReference type="Pfam" id="PF02223">
    <property type="entry name" value="Thymidylate_kin"/>
    <property type="match status" value="1"/>
</dbReference>
<evidence type="ECO:0000256" key="11">
    <source>
        <dbReference type="ARBA" id="ARBA00057735"/>
    </source>
</evidence>
<keyword evidence="7 12" id="KW-0418">Kinase</keyword>
<dbReference type="InterPro" id="IPR027417">
    <property type="entry name" value="P-loop_NTPase"/>
</dbReference>
<dbReference type="GO" id="GO:0006233">
    <property type="term" value="P:dTDP biosynthetic process"/>
    <property type="evidence" value="ECO:0007669"/>
    <property type="project" value="InterPro"/>
</dbReference>
<keyword evidence="5 12" id="KW-0545">Nucleotide biosynthesis</keyword>
<comment type="similarity">
    <text evidence="1 12">Belongs to the thymidylate kinase family.</text>
</comment>
<evidence type="ECO:0000256" key="8">
    <source>
        <dbReference type="ARBA" id="ARBA00022840"/>
    </source>
</evidence>
<keyword evidence="4 12" id="KW-0808">Transferase</keyword>
<dbReference type="GO" id="GO:0006227">
    <property type="term" value="P:dUDP biosynthetic process"/>
    <property type="evidence" value="ECO:0007669"/>
    <property type="project" value="TreeGrafter"/>
</dbReference>
<dbReference type="Proteomes" id="UP000483379">
    <property type="component" value="Unassembled WGS sequence"/>
</dbReference>
<gene>
    <name evidence="12" type="primary">tmk</name>
    <name evidence="14" type="ORF">G3446_02460</name>
</gene>
<evidence type="ECO:0000259" key="13">
    <source>
        <dbReference type="Pfam" id="PF02223"/>
    </source>
</evidence>
<evidence type="ECO:0000256" key="4">
    <source>
        <dbReference type="ARBA" id="ARBA00022679"/>
    </source>
</evidence>
<keyword evidence="8 12" id="KW-0067">ATP-binding</keyword>
<reference evidence="14 15" key="1">
    <citation type="submission" date="2020-02" db="EMBL/GenBank/DDBJ databases">
        <title>Genome sequences of Thiorhodococcus mannitoliphagus and Thiorhodococcus minor, purple sulfur photosynthetic bacteria in the gammaproteobacterial family, Chromatiaceae.</title>
        <authorList>
            <person name="Aviles F.A."/>
            <person name="Meyer T.E."/>
            <person name="Kyndt J.A."/>
        </authorList>
    </citation>
    <scope>NUCLEOTIDE SEQUENCE [LARGE SCALE GENOMIC DNA]</scope>
    <source>
        <strain evidence="14 15">DSM 11518</strain>
    </source>
</reference>
<evidence type="ECO:0000256" key="7">
    <source>
        <dbReference type="ARBA" id="ARBA00022777"/>
    </source>
</evidence>
<dbReference type="GO" id="GO:0004798">
    <property type="term" value="F:dTMP kinase activity"/>
    <property type="evidence" value="ECO:0007669"/>
    <property type="project" value="UniProtKB-UniRule"/>
</dbReference>
<dbReference type="GO" id="GO:0005829">
    <property type="term" value="C:cytosol"/>
    <property type="evidence" value="ECO:0007669"/>
    <property type="project" value="TreeGrafter"/>
</dbReference>
<dbReference type="GO" id="GO:0005524">
    <property type="term" value="F:ATP binding"/>
    <property type="evidence" value="ECO:0007669"/>
    <property type="project" value="UniProtKB-UniRule"/>
</dbReference>
<evidence type="ECO:0000256" key="3">
    <source>
        <dbReference type="ARBA" id="ARBA00017144"/>
    </source>
</evidence>
<evidence type="ECO:0000256" key="10">
    <source>
        <dbReference type="ARBA" id="ARBA00048743"/>
    </source>
</evidence>
<feature type="binding site" evidence="12">
    <location>
        <begin position="11"/>
        <end position="18"/>
    </location>
    <ligand>
        <name>ATP</name>
        <dbReference type="ChEBI" id="CHEBI:30616"/>
    </ligand>
</feature>
<proteinExistence type="inferred from homology"/>
<dbReference type="AlphaFoldDB" id="A0A6M0JTE3"/>
<dbReference type="EMBL" id="JAAIJQ010000004">
    <property type="protein sequence ID" value="NEV60768.1"/>
    <property type="molecule type" value="Genomic_DNA"/>
</dbReference>
<accession>A0A6M0JTE3</accession>
<dbReference type="CDD" id="cd01672">
    <property type="entry name" value="TMPK"/>
    <property type="match status" value="1"/>
</dbReference>
<dbReference type="Gene3D" id="3.40.50.300">
    <property type="entry name" value="P-loop containing nucleotide triphosphate hydrolases"/>
    <property type="match status" value="1"/>
</dbReference>
<sequence>MSRGRFITLEGIEGAGKSTQVEALASMLRSRGLEVVTTREPGGSPIAERLRTLLLDPLNAGMSDTAELLLMFAARAEHLKQTILPALARGAWVISDRFTDATYAYQGGGRGIDLARIGLLEQLVQGDLRPDLVLVFDLPPAVGLERAQARSGGKDRFEAEDLRFFQGARALYLERAGETPERYRVLDATRPIDRVREQILSLVGTFVDDALGRSGHTNPHGG</sequence>
<dbReference type="RefSeq" id="WP_164450806.1">
    <property type="nucleotide sequence ID" value="NZ_JAAIJQ010000004.1"/>
</dbReference>
<feature type="domain" description="Thymidylate kinase-like" evidence="13">
    <location>
        <begin position="9"/>
        <end position="199"/>
    </location>
</feature>
<dbReference type="PANTHER" id="PTHR10344:SF4">
    <property type="entry name" value="UMP-CMP KINASE 2, MITOCHONDRIAL"/>
    <property type="match status" value="1"/>
</dbReference>
<keyword evidence="6 12" id="KW-0547">Nucleotide-binding</keyword>
<evidence type="ECO:0000313" key="15">
    <source>
        <dbReference type="Proteomes" id="UP000483379"/>
    </source>
</evidence>
<dbReference type="InterPro" id="IPR018094">
    <property type="entry name" value="Thymidylate_kinase"/>
</dbReference>
<comment type="caution">
    <text evidence="14">The sequence shown here is derived from an EMBL/GenBank/DDBJ whole genome shotgun (WGS) entry which is preliminary data.</text>
</comment>
<dbReference type="NCBIfam" id="TIGR00041">
    <property type="entry name" value="DTMP_kinase"/>
    <property type="match status" value="1"/>
</dbReference>
<keyword evidence="15" id="KW-1185">Reference proteome</keyword>